<dbReference type="RefSeq" id="WP_098266412.1">
    <property type="nucleotide sequence ID" value="NZ_JAVIVZ010000001.1"/>
</dbReference>
<evidence type="ECO:0000313" key="1">
    <source>
        <dbReference type="EMBL" id="PES99539.1"/>
    </source>
</evidence>
<gene>
    <name evidence="1" type="ORF">CN491_01410</name>
</gene>
<sequence>MKFKVFFLTITIQKNKFSGSEILHERQINQAMDHVKERQSHYCSHL</sequence>
<comment type="caution">
    <text evidence="1">The sequence shown here is derived from an EMBL/GenBank/DDBJ whole genome shotgun (WGS) entry which is preliminary data.</text>
</comment>
<dbReference type="Proteomes" id="UP000220900">
    <property type="component" value="Unassembled WGS sequence"/>
</dbReference>
<dbReference type="InterPro" id="IPR012655">
    <property type="entry name" value="YrzI"/>
</dbReference>
<name>A0A2A8LVW2_BACCE</name>
<protein>
    <submittedName>
        <fullName evidence="1">YrzI family protein</fullName>
    </submittedName>
</protein>
<dbReference type="NCBIfam" id="TIGR02413">
    <property type="entry name" value="Bac_small_yrzI"/>
    <property type="match status" value="1"/>
</dbReference>
<accession>A0A2A8LVW2</accession>
<dbReference type="EMBL" id="NTZF01000002">
    <property type="protein sequence ID" value="PES99539.1"/>
    <property type="molecule type" value="Genomic_DNA"/>
</dbReference>
<organism evidence="1 2">
    <name type="scientific">Bacillus cereus</name>
    <dbReference type="NCBI Taxonomy" id="1396"/>
    <lineage>
        <taxon>Bacteria</taxon>
        <taxon>Bacillati</taxon>
        <taxon>Bacillota</taxon>
        <taxon>Bacilli</taxon>
        <taxon>Bacillales</taxon>
        <taxon>Bacillaceae</taxon>
        <taxon>Bacillus</taxon>
        <taxon>Bacillus cereus group</taxon>
    </lineage>
</organism>
<proteinExistence type="predicted"/>
<reference evidence="1 2" key="1">
    <citation type="submission" date="2017-09" db="EMBL/GenBank/DDBJ databases">
        <title>Large-scale bioinformatics analysis of Bacillus genomes uncovers conserved roles of natural products in bacterial physiology.</title>
        <authorList>
            <consortium name="Agbiome Team Llc"/>
            <person name="Bleich R.M."/>
            <person name="Grubbs K.J."/>
            <person name="Santa Maria K.C."/>
            <person name="Allen S.E."/>
            <person name="Farag S."/>
            <person name="Shank E.A."/>
            <person name="Bowers A."/>
        </authorList>
    </citation>
    <scope>NUCLEOTIDE SEQUENCE [LARGE SCALE GENOMIC DNA]</scope>
    <source>
        <strain evidence="1 2">AFS002368</strain>
    </source>
</reference>
<dbReference type="Pfam" id="PF09501">
    <property type="entry name" value="Bac_small_YrzI"/>
    <property type="match status" value="1"/>
</dbReference>
<dbReference type="AlphaFoldDB" id="A0A2A8LVW2"/>
<evidence type="ECO:0000313" key="2">
    <source>
        <dbReference type="Proteomes" id="UP000220900"/>
    </source>
</evidence>